<evidence type="ECO:0000256" key="1">
    <source>
        <dbReference type="SAM" id="SignalP"/>
    </source>
</evidence>
<feature type="chain" id="PRO_5036212009" description="Class I SAM-dependent methyltransferase" evidence="1">
    <location>
        <begin position="19"/>
        <end position="366"/>
    </location>
</feature>
<dbReference type="EMBL" id="HBHK01017428">
    <property type="protein sequence ID" value="CAD9691497.1"/>
    <property type="molecule type" value="Transcribed_RNA"/>
</dbReference>
<dbReference type="Gene3D" id="3.40.50.150">
    <property type="entry name" value="Vaccinia Virus protein VP39"/>
    <property type="match status" value="1"/>
</dbReference>
<proteinExistence type="predicted"/>
<evidence type="ECO:0000313" key="3">
    <source>
        <dbReference type="EMBL" id="CAD9691497.1"/>
    </source>
</evidence>
<dbReference type="SUPFAM" id="SSF53335">
    <property type="entry name" value="S-adenosyl-L-methionine-dependent methyltransferases"/>
    <property type="match status" value="1"/>
</dbReference>
<dbReference type="Pfam" id="PF13578">
    <property type="entry name" value="Methyltransf_24"/>
    <property type="match status" value="1"/>
</dbReference>
<dbReference type="EMBL" id="HBHK01017427">
    <property type="protein sequence ID" value="CAD9691495.1"/>
    <property type="molecule type" value="Transcribed_RNA"/>
</dbReference>
<evidence type="ECO:0000313" key="2">
    <source>
        <dbReference type="EMBL" id="CAD9691495.1"/>
    </source>
</evidence>
<name>A0A7S2S729_9STRA</name>
<reference evidence="2" key="1">
    <citation type="submission" date="2021-01" db="EMBL/GenBank/DDBJ databases">
        <authorList>
            <person name="Corre E."/>
            <person name="Pelletier E."/>
            <person name="Niang G."/>
            <person name="Scheremetjew M."/>
            <person name="Finn R."/>
            <person name="Kale V."/>
            <person name="Holt S."/>
            <person name="Cochrane G."/>
            <person name="Meng A."/>
            <person name="Brown T."/>
            <person name="Cohen L."/>
        </authorList>
    </citation>
    <scope>NUCLEOTIDE SEQUENCE</scope>
    <source>
        <strain evidence="2">NY070348D</strain>
    </source>
</reference>
<keyword evidence="1" id="KW-0732">Signal</keyword>
<organism evidence="2">
    <name type="scientific">Mucochytrium quahogii</name>
    <dbReference type="NCBI Taxonomy" id="96639"/>
    <lineage>
        <taxon>Eukaryota</taxon>
        <taxon>Sar</taxon>
        <taxon>Stramenopiles</taxon>
        <taxon>Bigyra</taxon>
        <taxon>Labyrinthulomycetes</taxon>
        <taxon>Thraustochytrida</taxon>
        <taxon>Thraustochytriidae</taxon>
        <taxon>Mucochytrium</taxon>
    </lineage>
</organism>
<gene>
    <name evidence="2" type="ORF">QSP1433_LOCUS11011</name>
    <name evidence="3" type="ORF">QSP1433_LOCUS11012</name>
</gene>
<dbReference type="InterPro" id="IPR029063">
    <property type="entry name" value="SAM-dependent_MTases_sf"/>
</dbReference>
<protein>
    <recommendedName>
        <fullName evidence="4">Class I SAM-dependent methyltransferase</fullName>
    </recommendedName>
</protein>
<feature type="signal peptide" evidence="1">
    <location>
        <begin position="1"/>
        <end position="18"/>
    </location>
</feature>
<dbReference type="AlphaFoldDB" id="A0A7S2S729"/>
<sequence>MMLLLLVCIHLFLLMARAMEQDELPYQVVKLQSDILTVGCAITLDGNRKKRAVYDVSSKFTPEENANHLCKNVIKVDGCSEKLAQCWAELLKDLGRFHVFRRPRVYDKEDIVVDMYVQEANPKSYYRFYINSQTDVADVAQRFLSKETASCTPEGSEQLSRLLSRQWPGENSPLYTQWVEKYPPWIPNRLLENTRVVSDRYSLLDRLRRESYVPVNGMIAELGIMHSNFSLHLYERLQASCVHLYDLELRKEALANIQPFLNDKRMVFHQGDSAVMLSSTPEKFDLIYIDAGHVYEAVIRDYKASLSRLKSGGVLVFNDYTFYDPNIQTFYGVVQTVHEAVVYDGFEVLFLTLSPHGFADIAIRRQ</sequence>
<accession>A0A7S2S729</accession>
<evidence type="ECO:0008006" key="4">
    <source>
        <dbReference type="Google" id="ProtNLM"/>
    </source>
</evidence>